<dbReference type="RefSeq" id="WP_264486728.1">
    <property type="nucleotide sequence ID" value="NZ_JAPDDT010000003.1"/>
</dbReference>
<keyword evidence="4" id="KW-1185">Reference proteome</keyword>
<dbReference type="EMBL" id="JAPDDT010000003">
    <property type="protein sequence ID" value="MCW1922619.1"/>
    <property type="molecule type" value="Genomic_DNA"/>
</dbReference>
<feature type="transmembrane region" description="Helical" evidence="1">
    <location>
        <begin position="6"/>
        <end position="24"/>
    </location>
</feature>
<keyword evidence="1" id="KW-0812">Transmembrane</keyword>
<reference evidence="3 4" key="1">
    <citation type="submission" date="2022-10" db="EMBL/GenBank/DDBJ databases">
        <title>Luteolibacter arcticus strain CCTCC AB 2014275, whole genome shotgun sequencing project.</title>
        <authorList>
            <person name="Zhao G."/>
            <person name="Shen L."/>
        </authorList>
    </citation>
    <scope>NUCLEOTIDE SEQUENCE [LARGE SCALE GENOMIC DNA]</scope>
    <source>
        <strain evidence="3 4">CCTCC AB 2014275</strain>
    </source>
</reference>
<evidence type="ECO:0000313" key="4">
    <source>
        <dbReference type="Proteomes" id="UP001320876"/>
    </source>
</evidence>
<proteinExistence type="predicted"/>
<comment type="caution">
    <text evidence="3">The sequence shown here is derived from an EMBL/GenBank/DDBJ whole genome shotgun (WGS) entry which is preliminary data.</text>
</comment>
<evidence type="ECO:0000259" key="2">
    <source>
        <dbReference type="Pfam" id="PF09346"/>
    </source>
</evidence>
<feature type="domain" description="Knr4/Smi1-like" evidence="2">
    <location>
        <begin position="51"/>
        <end position="155"/>
    </location>
</feature>
<gene>
    <name evidence="3" type="ORF">OKA05_08640</name>
</gene>
<accession>A0ABT3GG77</accession>
<organism evidence="3 4">
    <name type="scientific">Luteolibacter arcticus</name>
    <dbReference type="NCBI Taxonomy" id="1581411"/>
    <lineage>
        <taxon>Bacteria</taxon>
        <taxon>Pseudomonadati</taxon>
        <taxon>Verrucomicrobiota</taxon>
        <taxon>Verrucomicrobiia</taxon>
        <taxon>Verrucomicrobiales</taxon>
        <taxon>Verrucomicrobiaceae</taxon>
        <taxon>Luteolibacter</taxon>
    </lineage>
</organism>
<dbReference type="InterPro" id="IPR037883">
    <property type="entry name" value="Knr4/Smi1-like_sf"/>
</dbReference>
<dbReference type="SUPFAM" id="SSF160631">
    <property type="entry name" value="SMI1/KNR4-like"/>
    <property type="match status" value="1"/>
</dbReference>
<keyword evidence="1" id="KW-0472">Membrane</keyword>
<dbReference type="Proteomes" id="UP001320876">
    <property type="component" value="Unassembled WGS sequence"/>
</dbReference>
<keyword evidence="1" id="KW-1133">Transmembrane helix</keyword>
<protein>
    <submittedName>
        <fullName evidence="3">SMI1/KNR4 family protein</fullName>
    </submittedName>
</protein>
<sequence length="166" mass="18862">MSDFEVVILMAVLAIPAIGLIWLVRRMRAPFRKRRDELAVARYRERLAAPDFAAMEAHFGVELPAELKAFYRQPLLEKSATLRLESGEWDIDSFEAIDGESPREAWPGCESYVAIANDGCGNRYLFDPKQPGRGVFFHDHEIGEFPVVDSLRGFLMAIEASEGWRE</sequence>
<dbReference type="InterPro" id="IPR018958">
    <property type="entry name" value="Knr4/Smi1-like_dom"/>
</dbReference>
<evidence type="ECO:0000313" key="3">
    <source>
        <dbReference type="EMBL" id="MCW1922619.1"/>
    </source>
</evidence>
<evidence type="ECO:0000256" key="1">
    <source>
        <dbReference type="SAM" id="Phobius"/>
    </source>
</evidence>
<dbReference type="Pfam" id="PF09346">
    <property type="entry name" value="SMI1_KNR4"/>
    <property type="match status" value="1"/>
</dbReference>
<name>A0ABT3GG77_9BACT</name>